<dbReference type="EMBL" id="JAQJAN010000005">
    <property type="protein sequence ID" value="KAJ5728244.1"/>
    <property type="molecule type" value="Genomic_DNA"/>
</dbReference>
<reference evidence="1" key="2">
    <citation type="submission" date="2023-01" db="EMBL/GenBank/DDBJ databases">
        <authorList>
            <person name="Petersen C."/>
        </authorList>
    </citation>
    <scope>NUCLEOTIDE SEQUENCE</scope>
    <source>
        <strain evidence="1">IBT 17514</strain>
    </source>
</reference>
<name>A0AAD6HNS9_9EURO</name>
<dbReference type="AlphaFoldDB" id="A0AAD6HNS9"/>
<proteinExistence type="predicted"/>
<gene>
    <name evidence="1" type="ORF">N7493_004574</name>
</gene>
<evidence type="ECO:0000313" key="1">
    <source>
        <dbReference type="EMBL" id="KAJ5728244.1"/>
    </source>
</evidence>
<keyword evidence="2" id="KW-1185">Reference proteome</keyword>
<sequence length="288" mass="33020">MDQGEIDWEMETDVTGPMIDILKAFVDISKSAAAANSPDLSDPNAIQALLDKCLTFEKRQLKWYGSHLWYPGRGPLPSKPDSMFGTPYRFRLLDDARLHQMFWMSLSSLYTLIDQLEVKSLTAAVTPEKSPVFHIPHLEDENPPGSSPQAPNLFDSSLQDPNLYNNPPDVSSSDVSDVHAEMIARTIPYCLQNSMNLWGVCFVCVSIKYISNTFIRSQNVEKFFWCLQLLTVIGEHGFDFCVFLRDFLLKRWFEEVQQSPRTWEEMNEYSSVDVGVTEPLKNREDTFR</sequence>
<comment type="caution">
    <text evidence="1">The sequence shown here is derived from an EMBL/GenBank/DDBJ whole genome shotgun (WGS) entry which is preliminary data.</text>
</comment>
<accession>A0AAD6HNS9</accession>
<protein>
    <submittedName>
        <fullName evidence="1">Uncharacterized protein</fullName>
    </submittedName>
</protein>
<organism evidence="1 2">
    <name type="scientific">Penicillium malachiteum</name>
    <dbReference type="NCBI Taxonomy" id="1324776"/>
    <lineage>
        <taxon>Eukaryota</taxon>
        <taxon>Fungi</taxon>
        <taxon>Dikarya</taxon>
        <taxon>Ascomycota</taxon>
        <taxon>Pezizomycotina</taxon>
        <taxon>Eurotiomycetes</taxon>
        <taxon>Eurotiomycetidae</taxon>
        <taxon>Eurotiales</taxon>
        <taxon>Aspergillaceae</taxon>
        <taxon>Penicillium</taxon>
    </lineage>
</organism>
<evidence type="ECO:0000313" key="2">
    <source>
        <dbReference type="Proteomes" id="UP001215712"/>
    </source>
</evidence>
<reference evidence="1" key="1">
    <citation type="journal article" date="2023" name="IMA Fungus">
        <title>Comparative genomic study of the Penicillium genus elucidates a diverse pangenome and 15 lateral gene transfer events.</title>
        <authorList>
            <person name="Petersen C."/>
            <person name="Sorensen T."/>
            <person name="Nielsen M.R."/>
            <person name="Sondergaard T.E."/>
            <person name="Sorensen J.L."/>
            <person name="Fitzpatrick D.A."/>
            <person name="Frisvad J.C."/>
            <person name="Nielsen K.L."/>
        </authorList>
    </citation>
    <scope>NUCLEOTIDE SEQUENCE</scope>
    <source>
        <strain evidence="1">IBT 17514</strain>
    </source>
</reference>
<dbReference type="Proteomes" id="UP001215712">
    <property type="component" value="Unassembled WGS sequence"/>
</dbReference>